<accession>A0A9W9V436</accession>
<evidence type="ECO:0000256" key="1">
    <source>
        <dbReference type="SAM" id="Coils"/>
    </source>
</evidence>
<sequence>MWTTAWHPDEPEPEPEPKPNQADRSTQPPDLSSKCGPVTSACMDHEAIHDELERLRQQVKSGKENTEMLYRGRLLVEEQSRQRGELLENAIQEANAARKENRILLAKIGNLQAGAETLSDEEAKREMSLLYHDLEHWRFTHFAAKPSCQQGNDPTARSESPDISRLDVIQSEIAGLIYRSFWNRFMVGGEHPWCNYLSKADSEINKQFSTHIYRHWRCAMSTVMLSMETQALQEQCNSIIEQVEVWFGRYAVTDKLKRMQQLHDIIARCITLKHRLECQEDTYIFWSSHQFGPFRDDKMRTLIEDDTSDALVESSLWPGLWKVIQPGEWCIVEKEIVTKIPPLVPIEMIDEMESDQGDTDSDEI</sequence>
<dbReference type="AlphaFoldDB" id="A0A9W9V436"/>
<feature type="coiled-coil region" evidence="1">
    <location>
        <begin position="45"/>
        <end position="107"/>
    </location>
</feature>
<dbReference type="EMBL" id="JAPZBT010000003">
    <property type="protein sequence ID" value="KAJ5365516.1"/>
    <property type="molecule type" value="Genomic_DNA"/>
</dbReference>
<evidence type="ECO:0000313" key="4">
    <source>
        <dbReference type="Proteomes" id="UP001147752"/>
    </source>
</evidence>
<keyword evidence="4" id="KW-1185">Reference proteome</keyword>
<keyword evidence="1" id="KW-0175">Coiled coil</keyword>
<dbReference type="OrthoDB" id="4227183at2759"/>
<organism evidence="3 4">
    <name type="scientific">Penicillium concentricum</name>
    <dbReference type="NCBI Taxonomy" id="293559"/>
    <lineage>
        <taxon>Eukaryota</taxon>
        <taxon>Fungi</taxon>
        <taxon>Dikarya</taxon>
        <taxon>Ascomycota</taxon>
        <taxon>Pezizomycotina</taxon>
        <taxon>Eurotiomycetes</taxon>
        <taxon>Eurotiomycetidae</taxon>
        <taxon>Eurotiales</taxon>
        <taxon>Aspergillaceae</taxon>
        <taxon>Penicillium</taxon>
    </lineage>
</organism>
<dbReference type="RefSeq" id="XP_056576983.1">
    <property type="nucleotide sequence ID" value="XM_056726132.1"/>
</dbReference>
<comment type="caution">
    <text evidence="3">The sequence shown here is derived from an EMBL/GenBank/DDBJ whole genome shotgun (WGS) entry which is preliminary data.</text>
</comment>
<reference evidence="3" key="1">
    <citation type="submission" date="2022-12" db="EMBL/GenBank/DDBJ databases">
        <authorList>
            <person name="Petersen C."/>
        </authorList>
    </citation>
    <scope>NUCLEOTIDE SEQUENCE</scope>
    <source>
        <strain evidence="3">IBT 3081</strain>
    </source>
</reference>
<gene>
    <name evidence="3" type="ORF">N7517_008402</name>
</gene>
<proteinExistence type="predicted"/>
<reference evidence="3" key="2">
    <citation type="journal article" date="2023" name="IMA Fungus">
        <title>Comparative genomic study of the Penicillium genus elucidates a diverse pangenome and 15 lateral gene transfer events.</title>
        <authorList>
            <person name="Petersen C."/>
            <person name="Sorensen T."/>
            <person name="Nielsen M.R."/>
            <person name="Sondergaard T.E."/>
            <person name="Sorensen J.L."/>
            <person name="Fitzpatrick D.A."/>
            <person name="Frisvad J.C."/>
            <person name="Nielsen K.L."/>
        </authorList>
    </citation>
    <scope>NUCLEOTIDE SEQUENCE</scope>
    <source>
        <strain evidence="3">IBT 3081</strain>
    </source>
</reference>
<dbReference type="Proteomes" id="UP001147752">
    <property type="component" value="Unassembled WGS sequence"/>
</dbReference>
<evidence type="ECO:0000313" key="3">
    <source>
        <dbReference type="EMBL" id="KAJ5365516.1"/>
    </source>
</evidence>
<dbReference type="GeneID" id="81465315"/>
<evidence type="ECO:0000256" key="2">
    <source>
        <dbReference type="SAM" id="MobiDB-lite"/>
    </source>
</evidence>
<name>A0A9W9V436_9EURO</name>
<protein>
    <submittedName>
        <fullName evidence="3">Uncharacterized protein</fullName>
    </submittedName>
</protein>
<feature type="region of interest" description="Disordered" evidence="2">
    <location>
        <begin position="1"/>
        <end position="38"/>
    </location>
</feature>